<dbReference type="EMBL" id="CAUEEQ010014747">
    <property type="protein sequence ID" value="CAJ0938651.1"/>
    <property type="molecule type" value="Genomic_DNA"/>
</dbReference>
<dbReference type="Proteomes" id="UP001176940">
    <property type="component" value="Unassembled WGS sequence"/>
</dbReference>
<keyword evidence="3" id="KW-1185">Reference proteome</keyword>
<feature type="coiled-coil region" evidence="1">
    <location>
        <begin position="1"/>
        <end position="38"/>
    </location>
</feature>
<evidence type="ECO:0000313" key="2">
    <source>
        <dbReference type="EMBL" id="CAJ0938651.1"/>
    </source>
</evidence>
<gene>
    <name evidence="2" type="ORF">RIMI_LOCUS7692507</name>
</gene>
<evidence type="ECO:0000256" key="1">
    <source>
        <dbReference type="SAM" id="Coils"/>
    </source>
</evidence>
<reference evidence="2" key="1">
    <citation type="submission" date="2023-07" db="EMBL/GenBank/DDBJ databases">
        <authorList>
            <person name="Stuckert A."/>
        </authorList>
    </citation>
    <scope>NUCLEOTIDE SEQUENCE</scope>
</reference>
<comment type="caution">
    <text evidence="2">The sequence shown here is derived from an EMBL/GenBank/DDBJ whole genome shotgun (WGS) entry which is preliminary data.</text>
</comment>
<keyword evidence="1" id="KW-0175">Coiled coil</keyword>
<evidence type="ECO:0000313" key="3">
    <source>
        <dbReference type="Proteomes" id="UP001176940"/>
    </source>
</evidence>
<accession>A0ABN9LCF9</accession>
<proteinExistence type="predicted"/>
<name>A0ABN9LCF9_9NEOB</name>
<organism evidence="2 3">
    <name type="scientific">Ranitomeya imitator</name>
    <name type="common">mimic poison frog</name>
    <dbReference type="NCBI Taxonomy" id="111125"/>
    <lineage>
        <taxon>Eukaryota</taxon>
        <taxon>Metazoa</taxon>
        <taxon>Chordata</taxon>
        <taxon>Craniata</taxon>
        <taxon>Vertebrata</taxon>
        <taxon>Euteleostomi</taxon>
        <taxon>Amphibia</taxon>
        <taxon>Batrachia</taxon>
        <taxon>Anura</taxon>
        <taxon>Neobatrachia</taxon>
        <taxon>Hyloidea</taxon>
        <taxon>Dendrobatidae</taxon>
        <taxon>Dendrobatinae</taxon>
        <taxon>Ranitomeya</taxon>
    </lineage>
</organism>
<protein>
    <submittedName>
        <fullName evidence="2">Uncharacterized protein</fullName>
    </submittedName>
</protein>
<sequence length="268" mass="28788">MASAEQQLQVLQEKQQQLLKLQQQKAKLEAKLHQTTAAAAAAASAVGPVHNSVPSNPVAAPGFFIHPSDVIPPTPKTTPLFMTPPLTPPNEAVNAIHAELAQLFPGTVMDSPPAILSGHGKNASKSRGTQLGSGLALAISHASHFLQPPPHQSIIIERMHSGARRFVTLDFGRPVLLTDILIPTCGDLASLSIDIWSLGEEVDGRRLVVATDISTHSLILHDLLPPPVCRFMKVNIKPYCLISRFNAVFTKFVEVLGLVYVLGKSPDK</sequence>